<accession>A0AAN0M8H6</accession>
<feature type="chain" id="PRO_5042848655" description="Lipoprotein" evidence="1">
    <location>
        <begin position="19"/>
        <end position="106"/>
    </location>
</feature>
<organism evidence="2 3">
    <name type="scientific">Yoonia algicola</name>
    <dbReference type="NCBI Taxonomy" id="3137368"/>
    <lineage>
        <taxon>Bacteria</taxon>
        <taxon>Pseudomonadati</taxon>
        <taxon>Pseudomonadota</taxon>
        <taxon>Alphaproteobacteria</taxon>
        <taxon>Rhodobacterales</taxon>
        <taxon>Paracoccaceae</taxon>
        <taxon>Yoonia</taxon>
    </lineage>
</organism>
<reference evidence="2 3" key="1">
    <citation type="submission" date="2024-04" db="EMBL/GenBank/DDBJ databases">
        <title>Phylogenomic analyses of a clade within the roseobacter group suggest taxonomic reassignments of species of the genera Aestuariivita, Citreicella, Loktanella, Nautella, Pelagibaca, Ruegeria, Thalassobius, Thiobacimonas and Tropicibacter, and the proposal o.</title>
        <authorList>
            <person name="Jeon C.O."/>
        </authorList>
    </citation>
    <scope>NUCLEOTIDE SEQUENCE [LARGE SCALE GENOMIC DNA]</scope>
    <source>
        <strain evidence="2 3">G8-12</strain>
    </source>
</reference>
<dbReference type="Proteomes" id="UP001451782">
    <property type="component" value="Chromosome"/>
</dbReference>
<sequence length="106" mass="10903">MKKTILMILITLAVTACAKRPDAIAPVAMGDAFSSLSCNQARTMLNTERSTLATLSAAQTTAANNDAFGVFLIGVPMGSVTGGDNEGNIAASKGKILALENRLVTC</sequence>
<feature type="signal peptide" evidence="1">
    <location>
        <begin position="1"/>
        <end position="18"/>
    </location>
</feature>
<evidence type="ECO:0008006" key="4">
    <source>
        <dbReference type="Google" id="ProtNLM"/>
    </source>
</evidence>
<dbReference type="EMBL" id="CP151762">
    <property type="protein sequence ID" value="WZU64597.1"/>
    <property type="molecule type" value="Genomic_DNA"/>
</dbReference>
<dbReference type="KEGG" id="yag:AABB28_04770"/>
<evidence type="ECO:0000256" key="1">
    <source>
        <dbReference type="SAM" id="SignalP"/>
    </source>
</evidence>
<proteinExistence type="predicted"/>
<dbReference type="RefSeq" id="WP_342070961.1">
    <property type="nucleotide sequence ID" value="NZ_CP151762.1"/>
</dbReference>
<keyword evidence="3" id="KW-1185">Reference proteome</keyword>
<dbReference type="PROSITE" id="PS51257">
    <property type="entry name" value="PROKAR_LIPOPROTEIN"/>
    <property type="match status" value="1"/>
</dbReference>
<name>A0AAN0M8H6_9RHOB</name>
<evidence type="ECO:0000313" key="3">
    <source>
        <dbReference type="Proteomes" id="UP001451782"/>
    </source>
</evidence>
<dbReference type="AlphaFoldDB" id="A0AAN0M8H6"/>
<protein>
    <recommendedName>
        <fullName evidence="4">Lipoprotein</fullName>
    </recommendedName>
</protein>
<evidence type="ECO:0000313" key="2">
    <source>
        <dbReference type="EMBL" id="WZU64597.1"/>
    </source>
</evidence>
<gene>
    <name evidence="2" type="ORF">AABB28_04770</name>
</gene>
<keyword evidence="1" id="KW-0732">Signal</keyword>